<dbReference type="EMBL" id="HACG01021280">
    <property type="protein sequence ID" value="CEK68145.1"/>
    <property type="molecule type" value="Transcribed_RNA"/>
</dbReference>
<accession>A0A0B6ZK66</accession>
<evidence type="ECO:0000313" key="1">
    <source>
        <dbReference type="EMBL" id="CEK68145.1"/>
    </source>
</evidence>
<proteinExistence type="predicted"/>
<reference evidence="1" key="1">
    <citation type="submission" date="2014-12" db="EMBL/GenBank/DDBJ databases">
        <title>Insight into the proteome of Arion vulgaris.</title>
        <authorList>
            <person name="Aradska J."/>
            <person name="Bulat T."/>
            <person name="Smidak R."/>
            <person name="Sarate P."/>
            <person name="Gangsoo J."/>
            <person name="Sialana F."/>
            <person name="Bilban M."/>
            <person name="Lubec G."/>
        </authorList>
    </citation>
    <scope>NUCLEOTIDE SEQUENCE</scope>
    <source>
        <tissue evidence="1">Skin</tissue>
    </source>
</reference>
<gene>
    <name evidence="1" type="primary">ORF65240</name>
</gene>
<protein>
    <submittedName>
        <fullName evidence="1">Uncharacterized protein</fullName>
    </submittedName>
</protein>
<sequence>MTDPGNPTVCLVGRLERVKAKVDSRTEPQKMDAQCAAQIFSDGIACTGKSVGVMQSPDKQQKCWIRLRI</sequence>
<name>A0A0B6ZK66_9EUPU</name>
<organism evidence="1">
    <name type="scientific">Arion vulgaris</name>
    <dbReference type="NCBI Taxonomy" id="1028688"/>
    <lineage>
        <taxon>Eukaryota</taxon>
        <taxon>Metazoa</taxon>
        <taxon>Spiralia</taxon>
        <taxon>Lophotrochozoa</taxon>
        <taxon>Mollusca</taxon>
        <taxon>Gastropoda</taxon>
        <taxon>Heterobranchia</taxon>
        <taxon>Euthyneura</taxon>
        <taxon>Panpulmonata</taxon>
        <taxon>Eupulmonata</taxon>
        <taxon>Stylommatophora</taxon>
        <taxon>Helicina</taxon>
        <taxon>Arionoidea</taxon>
        <taxon>Arionidae</taxon>
        <taxon>Arion</taxon>
    </lineage>
</organism>
<dbReference type="AlphaFoldDB" id="A0A0B6ZK66"/>